<keyword evidence="3" id="KW-1185">Reference proteome</keyword>
<feature type="domain" description="FAS1" evidence="1">
    <location>
        <begin position="37"/>
        <end position="237"/>
    </location>
</feature>
<protein>
    <recommendedName>
        <fullName evidence="1">FAS1 domain-containing protein</fullName>
    </recommendedName>
</protein>
<organism evidence="2 3">
    <name type="scientific">Mucilaginibacter aquatilis</name>
    <dbReference type="NCBI Taxonomy" id="1517760"/>
    <lineage>
        <taxon>Bacteria</taxon>
        <taxon>Pseudomonadati</taxon>
        <taxon>Bacteroidota</taxon>
        <taxon>Sphingobacteriia</taxon>
        <taxon>Sphingobacteriales</taxon>
        <taxon>Sphingobacteriaceae</taxon>
        <taxon>Mucilaginibacter</taxon>
    </lineage>
</organism>
<dbReference type="PROSITE" id="PS50213">
    <property type="entry name" value="FAS1"/>
    <property type="match status" value="3"/>
</dbReference>
<dbReference type="InterPro" id="IPR050904">
    <property type="entry name" value="Adhesion/Biosynth-related"/>
</dbReference>
<evidence type="ECO:0000313" key="2">
    <source>
        <dbReference type="EMBL" id="MVN91997.1"/>
    </source>
</evidence>
<dbReference type="RefSeq" id="WP_157542308.1">
    <property type="nucleotide sequence ID" value="NZ_WQLA01000004.1"/>
</dbReference>
<name>A0A6I4IAM1_9SPHI</name>
<dbReference type="SUPFAM" id="SSF82153">
    <property type="entry name" value="FAS1 domain"/>
    <property type="match status" value="3"/>
</dbReference>
<dbReference type="SMART" id="SM00554">
    <property type="entry name" value="FAS1"/>
    <property type="match status" value="2"/>
</dbReference>
<reference evidence="2 3" key="1">
    <citation type="submission" date="2019-12" db="EMBL/GenBank/DDBJ databases">
        <title>Mucilaginibacter sp. HME9299 genome sequencing and assembly.</title>
        <authorList>
            <person name="Kang H."/>
            <person name="Kim H."/>
            <person name="Joh K."/>
        </authorList>
    </citation>
    <scope>NUCLEOTIDE SEQUENCE [LARGE SCALE GENOMIC DNA]</scope>
    <source>
        <strain evidence="2 3">HME9299</strain>
    </source>
</reference>
<dbReference type="PANTHER" id="PTHR10900:SF77">
    <property type="entry name" value="FI19380P1"/>
    <property type="match status" value="1"/>
</dbReference>
<dbReference type="EMBL" id="WQLA01000004">
    <property type="protein sequence ID" value="MVN91997.1"/>
    <property type="molecule type" value="Genomic_DNA"/>
</dbReference>
<gene>
    <name evidence="2" type="ORF">GO816_12740</name>
</gene>
<dbReference type="AlphaFoldDB" id="A0A6I4IAM1"/>
<comment type="caution">
    <text evidence="2">The sequence shown here is derived from an EMBL/GenBank/DDBJ whole genome shotgun (WGS) entry which is preliminary data.</text>
</comment>
<proteinExistence type="predicted"/>
<evidence type="ECO:0000313" key="3">
    <source>
        <dbReference type="Proteomes" id="UP000434850"/>
    </source>
</evidence>
<dbReference type="InterPro" id="IPR036378">
    <property type="entry name" value="FAS1_dom_sf"/>
</dbReference>
<evidence type="ECO:0000259" key="1">
    <source>
        <dbReference type="PROSITE" id="PS50213"/>
    </source>
</evidence>
<dbReference type="InterPro" id="IPR000782">
    <property type="entry name" value="FAS1_domain"/>
</dbReference>
<sequence length="730" mass="80710">MRRILPSVLLILLALFLLNSCTKKEFNERYERPANLADPIYQQLEKRGNFKSLLVCIDKAGYKDILSKAGFWTMFAANDAAFSQFLKEKNLNSAADIDASTAEKIVRYALVFNAFKTDRLPDYQALTGWVPNMAFKRRTAYYDAPQTTNYNGKDITFINSNRNNRGGLTYFTVSDNNNKYVPYILDRFLTPKNLTPADYNYFNTQNPYNGFSVGDAQVVSSNIIAENGVIHEINRVLMPLPSIDQYLNGNTQYSLFKSLFDKYMVSYIVSPEATAKNLENTGIQKDIYVKLYDAGLAYSPNNENYLKLDDNDGQMEGYSMFAPTNTALNDYINNVLLEYYPSLDALPKEIMYDFLNAHMFLTTVWPSKFASTTNGQGQGALFNPAADVVDKKLLSNGVFYGTSKVQNANVFSTVFGRAYLNPNYSLMTRALTLALKANIINTSLKYTLFLTSDEKLRALGFNYDLDANTWRYTPPGGGTALSGSSALDKLNRIINTQVVRADVTSIAGNGILETYDGEYIRYSNNTVYSAGNRDAGIVLNATSSRKTENGTVYYIDGLLSEPSLSVGKHLEALAAQANSPYKKFVDYVKASTIYNTSNGEILGVTAGSFYTVLAPTNTAIDAAIAQGYLPATTLPTDQIGRDKVANFIRYHIIQKATVVPDGKKEGGFLTLLQRANGTSTTVAVTNVGVNNMQVKDMMGGSANVVAASSNNLSNRTVIHLLDTFLKFNAN</sequence>
<dbReference type="Pfam" id="PF02469">
    <property type="entry name" value="Fasciclin"/>
    <property type="match status" value="2"/>
</dbReference>
<dbReference type="OrthoDB" id="659398at2"/>
<feature type="domain" description="FAS1" evidence="1">
    <location>
        <begin position="568"/>
        <end position="725"/>
    </location>
</feature>
<dbReference type="Gene3D" id="2.30.180.10">
    <property type="entry name" value="FAS1 domain"/>
    <property type="match status" value="3"/>
</dbReference>
<dbReference type="Proteomes" id="UP000434850">
    <property type="component" value="Unassembled WGS sequence"/>
</dbReference>
<dbReference type="PANTHER" id="PTHR10900">
    <property type="entry name" value="PERIOSTIN-RELATED"/>
    <property type="match status" value="1"/>
</dbReference>
<feature type="domain" description="FAS1" evidence="1">
    <location>
        <begin position="411"/>
        <end position="559"/>
    </location>
</feature>
<accession>A0A6I4IAM1</accession>